<gene>
    <name evidence="2" type="ORF">FA13DRAFT_1796506</name>
</gene>
<feature type="compositionally biased region" description="Low complexity" evidence="1">
    <location>
        <begin position="38"/>
        <end position="54"/>
    </location>
</feature>
<protein>
    <submittedName>
        <fullName evidence="2">Uncharacterized protein</fullName>
    </submittedName>
</protein>
<dbReference type="Proteomes" id="UP000298030">
    <property type="component" value="Unassembled WGS sequence"/>
</dbReference>
<feature type="region of interest" description="Disordered" evidence="1">
    <location>
        <begin position="30"/>
        <end position="99"/>
    </location>
</feature>
<feature type="region of interest" description="Disordered" evidence="1">
    <location>
        <begin position="1"/>
        <end position="20"/>
    </location>
</feature>
<accession>A0A4Y7SU82</accession>
<organism evidence="2 3">
    <name type="scientific">Coprinellus micaceus</name>
    <name type="common">Glistening ink-cap mushroom</name>
    <name type="synonym">Coprinus micaceus</name>
    <dbReference type="NCBI Taxonomy" id="71717"/>
    <lineage>
        <taxon>Eukaryota</taxon>
        <taxon>Fungi</taxon>
        <taxon>Dikarya</taxon>
        <taxon>Basidiomycota</taxon>
        <taxon>Agaricomycotina</taxon>
        <taxon>Agaricomycetes</taxon>
        <taxon>Agaricomycetidae</taxon>
        <taxon>Agaricales</taxon>
        <taxon>Agaricineae</taxon>
        <taxon>Psathyrellaceae</taxon>
        <taxon>Coprinellus</taxon>
    </lineage>
</organism>
<proteinExistence type="predicted"/>
<keyword evidence="3" id="KW-1185">Reference proteome</keyword>
<evidence type="ECO:0000313" key="2">
    <source>
        <dbReference type="EMBL" id="TEB25420.1"/>
    </source>
</evidence>
<evidence type="ECO:0000256" key="1">
    <source>
        <dbReference type="SAM" id="MobiDB-lite"/>
    </source>
</evidence>
<feature type="compositionally biased region" description="Gly residues" evidence="1">
    <location>
        <begin position="62"/>
        <end position="84"/>
    </location>
</feature>
<reference evidence="2 3" key="1">
    <citation type="journal article" date="2019" name="Nat. Ecol. Evol.">
        <title>Megaphylogeny resolves global patterns of mushroom evolution.</title>
        <authorList>
            <person name="Varga T."/>
            <person name="Krizsan K."/>
            <person name="Foldi C."/>
            <person name="Dima B."/>
            <person name="Sanchez-Garcia M."/>
            <person name="Sanchez-Ramirez S."/>
            <person name="Szollosi G.J."/>
            <person name="Szarkandi J.G."/>
            <person name="Papp V."/>
            <person name="Albert L."/>
            <person name="Andreopoulos W."/>
            <person name="Angelini C."/>
            <person name="Antonin V."/>
            <person name="Barry K.W."/>
            <person name="Bougher N.L."/>
            <person name="Buchanan P."/>
            <person name="Buyck B."/>
            <person name="Bense V."/>
            <person name="Catcheside P."/>
            <person name="Chovatia M."/>
            <person name="Cooper J."/>
            <person name="Damon W."/>
            <person name="Desjardin D."/>
            <person name="Finy P."/>
            <person name="Geml J."/>
            <person name="Haridas S."/>
            <person name="Hughes K."/>
            <person name="Justo A."/>
            <person name="Karasinski D."/>
            <person name="Kautmanova I."/>
            <person name="Kiss B."/>
            <person name="Kocsube S."/>
            <person name="Kotiranta H."/>
            <person name="LaButti K.M."/>
            <person name="Lechner B.E."/>
            <person name="Liimatainen K."/>
            <person name="Lipzen A."/>
            <person name="Lukacs Z."/>
            <person name="Mihaltcheva S."/>
            <person name="Morgado L.N."/>
            <person name="Niskanen T."/>
            <person name="Noordeloos M.E."/>
            <person name="Ohm R.A."/>
            <person name="Ortiz-Santana B."/>
            <person name="Ovrebo C."/>
            <person name="Racz N."/>
            <person name="Riley R."/>
            <person name="Savchenko A."/>
            <person name="Shiryaev A."/>
            <person name="Soop K."/>
            <person name="Spirin V."/>
            <person name="Szebenyi C."/>
            <person name="Tomsovsky M."/>
            <person name="Tulloss R.E."/>
            <person name="Uehling J."/>
            <person name="Grigoriev I.V."/>
            <person name="Vagvolgyi C."/>
            <person name="Papp T."/>
            <person name="Martin F.M."/>
            <person name="Miettinen O."/>
            <person name="Hibbett D.S."/>
            <person name="Nagy L.G."/>
        </authorList>
    </citation>
    <scope>NUCLEOTIDE SEQUENCE [LARGE SCALE GENOMIC DNA]</scope>
    <source>
        <strain evidence="2 3">FP101781</strain>
    </source>
</reference>
<sequence>MSTTTSPTSTIPLTSATASAIDTSSTFLTDVASSSFNPGQGFTTPTGGYPPYRTRQAEQTGGFNGGDGGGGGGGGRGNRDGGGNMASSAALYRESQLLQ</sequence>
<comment type="caution">
    <text evidence="2">The sequence shown here is derived from an EMBL/GenBank/DDBJ whole genome shotgun (WGS) entry which is preliminary data.</text>
</comment>
<evidence type="ECO:0000313" key="3">
    <source>
        <dbReference type="Proteomes" id="UP000298030"/>
    </source>
</evidence>
<name>A0A4Y7SU82_COPMI</name>
<dbReference type="EMBL" id="QPFP01000057">
    <property type="protein sequence ID" value="TEB25420.1"/>
    <property type="molecule type" value="Genomic_DNA"/>
</dbReference>
<dbReference type="AlphaFoldDB" id="A0A4Y7SU82"/>